<dbReference type="PANTHER" id="PTHR33525:SF3">
    <property type="entry name" value="RIBONUCLEASE Y"/>
    <property type="match status" value="1"/>
</dbReference>
<dbReference type="Proteomes" id="UP000587760">
    <property type="component" value="Unassembled WGS sequence"/>
</dbReference>
<sequence length="404" mass="47277">MDQLILYTLQFYKMEVWFDYFSLLTRGLLHFAMDSCKLEQCNIRFVKKERSFGIQIFSDVLKNIINKREFIEFINDLYDEMPKQEYYSDIQFLKKLFEIKQIEADNITYSAEKLELDIPDCKLSEENWNEIREAVIDSIEELPPLKENLLKLEEMLHSGSFDMNAIARQVGTDPALTMDILKIVNSGAYMLSTRIEDIQSALKYLGLRELYNLLITLAIRNVLSDTDRNLDDFWFNSYKSAFYACHIAHGLDVKIAHTDSIYTAALLHDIGKFPITMIFENENEDLIQYCSRYKVFLSDIEDALSGIRHCETGYLMAEKWNLPDSLKFVMRFHHEPDAAPEAIRNLNDVVYLADTLVSLENMELLTEDVNQSVLKRHRISSTEDFIERFSHLKDLFENAKESTF</sequence>
<dbReference type="PROSITE" id="PS51833">
    <property type="entry name" value="HDOD"/>
    <property type="match status" value="1"/>
</dbReference>
<dbReference type="AlphaFoldDB" id="A0A841R8Q0"/>
<keyword evidence="3" id="KW-1185">Reference proteome</keyword>
<dbReference type="PANTHER" id="PTHR33525">
    <property type="match status" value="1"/>
</dbReference>
<dbReference type="RefSeq" id="WP_184743201.1">
    <property type="nucleotide sequence ID" value="NZ_JACHGJ010000001.1"/>
</dbReference>
<reference evidence="2 3" key="1">
    <citation type="submission" date="2020-08" db="EMBL/GenBank/DDBJ databases">
        <title>Genomic Encyclopedia of Type Strains, Phase IV (KMG-IV): sequencing the most valuable type-strain genomes for metagenomic binning, comparative biology and taxonomic classification.</title>
        <authorList>
            <person name="Goeker M."/>
        </authorList>
    </citation>
    <scope>NUCLEOTIDE SEQUENCE [LARGE SCALE GENOMIC DNA]</scope>
    <source>
        <strain evidence="2 3">DSM 2461</strain>
    </source>
</reference>
<feature type="domain" description="HDOD" evidence="1">
    <location>
        <begin position="142"/>
        <end position="336"/>
    </location>
</feature>
<accession>A0A841R8Q0</accession>
<evidence type="ECO:0000313" key="3">
    <source>
        <dbReference type="Proteomes" id="UP000587760"/>
    </source>
</evidence>
<proteinExistence type="predicted"/>
<dbReference type="InterPro" id="IPR013976">
    <property type="entry name" value="HDOD"/>
</dbReference>
<dbReference type="Pfam" id="PF08668">
    <property type="entry name" value="HDOD"/>
    <property type="match status" value="1"/>
</dbReference>
<name>A0A841R8Q0_9SPIO</name>
<dbReference type="EMBL" id="JACHGJ010000001">
    <property type="protein sequence ID" value="MBB6478852.1"/>
    <property type="molecule type" value="Genomic_DNA"/>
</dbReference>
<evidence type="ECO:0000313" key="2">
    <source>
        <dbReference type="EMBL" id="MBB6478852.1"/>
    </source>
</evidence>
<gene>
    <name evidence="2" type="ORF">HNR50_000485</name>
</gene>
<evidence type="ECO:0000259" key="1">
    <source>
        <dbReference type="PROSITE" id="PS51833"/>
    </source>
</evidence>
<organism evidence="2 3">
    <name type="scientific">Spirochaeta isovalerica</name>
    <dbReference type="NCBI Taxonomy" id="150"/>
    <lineage>
        <taxon>Bacteria</taxon>
        <taxon>Pseudomonadati</taxon>
        <taxon>Spirochaetota</taxon>
        <taxon>Spirochaetia</taxon>
        <taxon>Spirochaetales</taxon>
        <taxon>Spirochaetaceae</taxon>
        <taxon>Spirochaeta</taxon>
    </lineage>
</organism>
<dbReference type="InterPro" id="IPR052340">
    <property type="entry name" value="RNase_Y/CdgJ"/>
</dbReference>
<dbReference type="SUPFAM" id="SSF109604">
    <property type="entry name" value="HD-domain/PDEase-like"/>
    <property type="match status" value="1"/>
</dbReference>
<protein>
    <submittedName>
        <fullName evidence="2">HD-like signal output (HDOD) protein</fullName>
    </submittedName>
</protein>
<dbReference type="InterPro" id="IPR003607">
    <property type="entry name" value="HD/PDEase_dom"/>
</dbReference>
<comment type="caution">
    <text evidence="2">The sequence shown here is derived from an EMBL/GenBank/DDBJ whole genome shotgun (WGS) entry which is preliminary data.</text>
</comment>
<dbReference type="CDD" id="cd00077">
    <property type="entry name" value="HDc"/>
    <property type="match status" value="1"/>
</dbReference>
<dbReference type="Gene3D" id="1.10.3210.10">
    <property type="entry name" value="Hypothetical protein af1432"/>
    <property type="match status" value="1"/>
</dbReference>